<reference evidence="2 3" key="1">
    <citation type="submission" date="2019-02" db="EMBL/GenBank/DDBJ databases">
        <title>Genome sequencing of the rare red list fungi Antrodiella citrinella (Flaviporus citrinellus).</title>
        <authorList>
            <person name="Buettner E."/>
            <person name="Kellner H."/>
        </authorList>
    </citation>
    <scope>NUCLEOTIDE SEQUENCE [LARGE SCALE GENOMIC DNA]</scope>
    <source>
        <strain evidence="2 3">DSM 108506</strain>
    </source>
</reference>
<dbReference type="InterPro" id="IPR047142">
    <property type="entry name" value="OryJ/VirC-like"/>
</dbReference>
<evidence type="ECO:0000259" key="1">
    <source>
        <dbReference type="Pfam" id="PF07883"/>
    </source>
</evidence>
<evidence type="ECO:0000313" key="3">
    <source>
        <dbReference type="Proteomes" id="UP000308730"/>
    </source>
</evidence>
<evidence type="ECO:0000313" key="2">
    <source>
        <dbReference type="EMBL" id="THH27817.1"/>
    </source>
</evidence>
<dbReference type="PANTHER" id="PTHR36156:SF2">
    <property type="entry name" value="CUPIN TYPE-2 DOMAIN-CONTAINING PROTEIN"/>
    <property type="match status" value="1"/>
</dbReference>
<sequence length="169" mass="18318">MTPSPLPDIRRVVTGHNANGEATIIRDEVLQPPDVAPIRGVFLTEGFPVQNDAELKSGAWEDSIASYKHLAAQEGAVSRIYDLPPGHVIPTHRTQTLDIGLVMKGSVTLSLENGETTILKVGDVIVQRGTLHGWKNDSSEWCRVLFVVLAAQPIEVNGKVLPESLPKAE</sequence>
<dbReference type="EMBL" id="SGPM01000223">
    <property type="protein sequence ID" value="THH27817.1"/>
    <property type="molecule type" value="Genomic_DNA"/>
</dbReference>
<dbReference type="InterPro" id="IPR014710">
    <property type="entry name" value="RmlC-like_jellyroll"/>
</dbReference>
<keyword evidence="3" id="KW-1185">Reference proteome</keyword>
<dbReference type="SUPFAM" id="SSF51182">
    <property type="entry name" value="RmlC-like cupins"/>
    <property type="match status" value="1"/>
</dbReference>
<protein>
    <recommendedName>
        <fullName evidence="1">Cupin type-2 domain-containing protein</fullName>
    </recommendedName>
</protein>
<dbReference type="InterPro" id="IPR013096">
    <property type="entry name" value="Cupin_2"/>
</dbReference>
<dbReference type="CDD" id="cd02231">
    <property type="entry name" value="cupin_BLL6423-like"/>
    <property type="match status" value="1"/>
</dbReference>
<dbReference type="Gene3D" id="2.20.70.150">
    <property type="match status" value="1"/>
</dbReference>
<dbReference type="Proteomes" id="UP000308730">
    <property type="component" value="Unassembled WGS sequence"/>
</dbReference>
<name>A0A4S4MR11_9APHY</name>
<comment type="caution">
    <text evidence="2">The sequence shown here is derived from an EMBL/GenBank/DDBJ whole genome shotgun (WGS) entry which is preliminary data.</text>
</comment>
<feature type="domain" description="Cupin type-2" evidence="1">
    <location>
        <begin position="80"/>
        <end position="148"/>
    </location>
</feature>
<dbReference type="Pfam" id="PF07883">
    <property type="entry name" value="Cupin_2"/>
    <property type="match status" value="1"/>
</dbReference>
<gene>
    <name evidence="2" type="ORF">EUX98_g6373</name>
</gene>
<proteinExistence type="predicted"/>
<dbReference type="Gene3D" id="2.60.120.10">
    <property type="entry name" value="Jelly Rolls"/>
    <property type="match status" value="1"/>
</dbReference>
<dbReference type="AlphaFoldDB" id="A0A4S4MR11"/>
<organism evidence="2 3">
    <name type="scientific">Antrodiella citrinella</name>
    <dbReference type="NCBI Taxonomy" id="2447956"/>
    <lineage>
        <taxon>Eukaryota</taxon>
        <taxon>Fungi</taxon>
        <taxon>Dikarya</taxon>
        <taxon>Basidiomycota</taxon>
        <taxon>Agaricomycotina</taxon>
        <taxon>Agaricomycetes</taxon>
        <taxon>Polyporales</taxon>
        <taxon>Steccherinaceae</taxon>
        <taxon>Antrodiella</taxon>
    </lineage>
</organism>
<dbReference type="InterPro" id="IPR011051">
    <property type="entry name" value="RmlC_Cupin_sf"/>
</dbReference>
<dbReference type="PANTHER" id="PTHR36156">
    <property type="entry name" value="SLR2101 PROTEIN"/>
    <property type="match status" value="1"/>
</dbReference>
<accession>A0A4S4MR11</accession>
<dbReference type="OrthoDB" id="5840532at2759"/>